<organism evidence="2 3">
    <name type="scientific">Armillaria luteobubalina</name>
    <dbReference type="NCBI Taxonomy" id="153913"/>
    <lineage>
        <taxon>Eukaryota</taxon>
        <taxon>Fungi</taxon>
        <taxon>Dikarya</taxon>
        <taxon>Basidiomycota</taxon>
        <taxon>Agaricomycotina</taxon>
        <taxon>Agaricomycetes</taxon>
        <taxon>Agaricomycetidae</taxon>
        <taxon>Agaricales</taxon>
        <taxon>Marasmiineae</taxon>
        <taxon>Physalacriaceae</taxon>
        <taxon>Armillaria</taxon>
    </lineage>
</organism>
<evidence type="ECO:0000313" key="3">
    <source>
        <dbReference type="Proteomes" id="UP001175228"/>
    </source>
</evidence>
<keyword evidence="3" id="KW-1185">Reference proteome</keyword>
<sequence>MATWHALQHDKLFSKHFNSGTLREENEASRQSSGPPDLKSLSMLRPGCGEEGDECAARRRDQTSATSAGSAKLDVKRQANFSKHVPESRNRNIYIIDLSFVSKTLPPDDALLDDTYQLMGLGFEIQAGRRVEELDRLSFPASMYRVWNLTHEYIRCLRINIPLTPLEVFVVTLNTSRHPDPARKEEGVTDCFVVDVHLNIRYTSISATREMESPIGHRNENRCSSWAVLHMTCTVNLVQSFGVTGECGRVTARGSDL</sequence>
<name>A0AA39QBR8_9AGAR</name>
<protein>
    <submittedName>
        <fullName evidence="2">Uncharacterized protein</fullName>
    </submittedName>
</protein>
<dbReference type="EMBL" id="JAUEPU010000008">
    <property type="protein sequence ID" value="KAK0499983.1"/>
    <property type="molecule type" value="Genomic_DNA"/>
</dbReference>
<proteinExistence type="predicted"/>
<dbReference type="Proteomes" id="UP001175228">
    <property type="component" value="Unassembled WGS sequence"/>
</dbReference>
<feature type="region of interest" description="Disordered" evidence="1">
    <location>
        <begin position="18"/>
        <end position="71"/>
    </location>
</feature>
<accession>A0AA39QBR8</accession>
<reference evidence="2" key="1">
    <citation type="submission" date="2023-06" db="EMBL/GenBank/DDBJ databases">
        <authorList>
            <consortium name="Lawrence Berkeley National Laboratory"/>
            <person name="Ahrendt S."/>
            <person name="Sahu N."/>
            <person name="Indic B."/>
            <person name="Wong-Bajracharya J."/>
            <person name="Merenyi Z."/>
            <person name="Ke H.-M."/>
            <person name="Monk M."/>
            <person name="Kocsube S."/>
            <person name="Drula E."/>
            <person name="Lipzen A."/>
            <person name="Balint B."/>
            <person name="Henrissat B."/>
            <person name="Andreopoulos B."/>
            <person name="Martin F.M."/>
            <person name="Harder C.B."/>
            <person name="Rigling D."/>
            <person name="Ford K.L."/>
            <person name="Foster G.D."/>
            <person name="Pangilinan J."/>
            <person name="Papanicolaou A."/>
            <person name="Barry K."/>
            <person name="LaButti K."/>
            <person name="Viragh M."/>
            <person name="Koriabine M."/>
            <person name="Yan M."/>
            <person name="Riley R."/>
            <person name="Champramary S."/>
            <person name="Plett K.L."/>
            <person name="Tsai I.J."/>
            <person name="Slot J."/>
            <person name="Sipos G."/>
            <person name="Plett J."/>
            <person name="Nagy L.G."/>
            <person name="Grigoriev I.V."/>
        </authorList>
    </citation>
    <scope>NUCLEOTIDE SEQUENCE</scope>
    <source>
        <strain evidence="2">HWK02</strain>
    </source>
</reference>
<gene>
    <name evidence="2" type="ORF">EDD18DRAFT_1102193</name>
</gene>
<dbReference type="AlphaFoldDB" id="A0AA39QBR8"/>
<evidence type="ECO:0000313" key="2">
    <source>
        <dbReference type="EMBL" id="KAK0499983.1"/>
    </source>
</evidence>
<evidence type="ECO:0000256" key="1">
    <source>
        <dbReference type="SAM" id="MobiDB-lite"/>
    </source>
</evidence>
<comment type="caution">
    <text evidence="2">The sequence shown here is derived from an EMBL/GenBank/DDBJ whole genome shotgun (WGS) entry which is preliminary data.</text>
</comment>